<evidence type="ECO:0000313" key="3">
    <source>
        <dbReference type="Proteomes" id="UP001485459"/>
    </source>
</evidence>
<dbReference type="NCBIfam" id="NF033711">
    <property type="entry name" value="T9SS_PorQ"/>
    <property type="match status" value="1"/>
</dbReference>
<dbReference type="Proteomes" id="UP001485459">
    <property type="component" value="Chromosome"/>
</dbReference>
<evidence type="ECO:0000313" key="2">
    <source>
        <dbReference type="EMBL" id="WZN42733.1"/>
    </source>
</evidence>
<dbReference type="NCBIfam" id="NF033709">
    <property type="entry name" value="PorV_fam"/>
    <property type="match status" value="1"/>
</dbReference>
<organism evidence="2 3">
    <name type="scientific">Chitinophaga pollutisoli</name>
    <dbReference type="NCBI Taxonomy" id="3133966"/>
    <lineage>
        <taxon>Bacteria</taxon>
        <taxon>Pseudomonadati</taxon>
        <taxon>Bacteroidota</taxon>
        <taxon>Chitinophagia</taxon>
        <taxon>Chitinophagales</taxon>
        <taxon>Chitinophagaceae</taxon>
        <taxon>Chitinophaga</taxon>
    </lineage>
</organism>
<evidence type="ECO:0000256" key="1">
    <source>
        <dbReference type="SAM" id="MobiDB-lite"/>
    </source>
</evidence>
<protein>
    <submittedName>
        <fullName evidence="2">Type IX secretion system protein PorQ</fullName>
    </submittedName>
</protein>
<reference evidence="3" key="1">
    <citation type="submission" date="2024-03" db="EMBL/GenBank/DDBJ databases">
        <title>Chitinophaga horti sp. nov., isolated from garden soil.</title>
        <authorList>
            <person name="Lee D.S."/>
            <person name="Han D.M."/>
            <person name="Baek J.H."/>
            <person name="Choi D.G."/>
            <person name="Jeon J.H."/>
            <person name="Jeon C.O."/>
        </authorList>
    </citation>
    <scope>NUCLEOTIDE SEQUENCE [LARGE SCALE GENOMIC DNA]</scope>
    <source>
        <strain evidence="3">GPA1</strain>
    </source>
</reference>
<gene>
    <name evidence="2" type="primary">porQ</name>
    <name evidence="2" type="ORF">WJU16_06755</name>
</gene>
<dbReference type="RefSeq" id="WP_341837563.1">
    <property type="nucleotide sequence ID" value="NZ_CP149822.1"/>
</dbReference>
<dbReference type="EMBL" id="CP149822">
    <property type="protein sequence ID" value="WZN42733.1"/>
    <property type="molecule type" value="Genomic_DNA"/>
</dbReference>
<sequence>MKLRFLIIWLLLPLFAGAQLLGGRQSYAFLELPPSPQITALGGLNVAILGSDVSTALLNPALLRPEMGGQLQVNMAGYNGGIKYMHTAFGAYAPGIGTSFAASLQYVGYGTIPHTDVTGNVMGSFRPVDFSFQLTASRRYLEKWHYGLTLKYIRSKYFDYGSTGIAADVGITFSDSARGWQAGLVVTNMGTQFSKYAPGENATLPFDLQIGISKRLAHVPIQLSATIHHLHQFDIRYEGPDLRDELQIENGDTLRTGGRGIDNLFRHFVLAGQWNIGKYIELTGAYNHLRRQELSLPERRGMSGFSMGVGLVVKKFQLRYARSWYQRSIGFHHIGASIPLQQWAGIGIFEKERTVKPNPRKHTHAHATSYRHTEPAQKFREQTGVERH</sequence>
<accession>A0ABZ2YSH8</accession>
<feature type="compositionally biased region" description="Basic and acidic residues" evidence="1">
    <location>
        <begin position="371"/>
        <end position="388"/>
    </location>
</feature>
<proteinExistence type="predicted"/>
<name>A0ABZ2YSH8_9BACT</name>
<feature type="region of interest" description="Disordered" evidence="1">
    <location>
        <begin position="354"/>
        <end position="388"/>
    </location>
</feature>
<keyword evidence="3" id="KW-1185">Reference proteome</keyword>